<evidence type="ECO:0000256" key="1">
    <source>
        <dbReference type="ARBA" id="ARBA00004370"/>
    </source>
</evidence>
<dbReference type="GO" id="GO:0005261">
    <property type="term" value="F:monoatomic cation channel activity"/>
    <property type="evidence" value="ECO:0007669"/>
    <property type="project" value="TreeGrafter"/>
</dbReference>
<feature type="non-terminal residue" evidence="9">
    <location>
        <position position="833"/>
    </location>
</feature>
<comment type="caution">
    <text evidence="9">The sequence shown here is derived from an EMBL/GenBank/DDBJ whole genome shotgun (WGS) entry which is preliminary data.</text>
</comment>
<feature type="domain" description="EGF-like calcium-binding" evidence="7">
    <location>
        <begin position="257"/>
        <end position="299"/>
    </location>
</feature>
<keyword evidence="10" id="KW-1185">Reference proteome</keyword>
<name>A0AAE0KND1_9CHLO</name>
<dbReference type="Pfam" id="PF02010">
    <property type="entry name" value="REJ"/>
    <property type="match status" value="1"/>
</dbReference>
<dbReference type="PANTHER" id="PTHR46730">
    <property type="entry name" value="POLYCYSTIN-1"/>
    <property type="match status" value="1"/>
</dbReference>
<keyword evidence="3" id="KW-0677">Repeat</keyword>
<feature type="domain" description="EGF-like" evidence="8">
    <location>
        <begin position="115"/>
        <end position="160"/>
    </location>
</feature>
<comment type="subcellular location">
    <subcellularLocation>
        <location evidence="1">Membrane</location>
    </subcellularLocation>
</comment>
<evidence type="ECO:0000313" key="10">
    <source>
        <dbReference type="Proteomes" id="UP001190700"/>
    </source>
</evidence>
<evidence type="ECO:0000313" key="9">
    <source>
        <dbReference type="EMBL" id="KAK3254764.1"/>
    </source>
</evidence>
<dbReference type="InterPro" id="IPR002859">
    <property type="entry name" value="PKD/REJ-like"/>
</dbReference>
<keyword evidence="6" id="KW-1015">Disulfide bond</keyword>
<dbReference type="GO" id="GO:0005509">
    <property type="term" value="F:calcium ion binding"/>
    <property type="evidence" value="ECO:0007669"/>
    <property type="project" value="InterPro"/>
</dbReference>
<feature type="domain" description="EGF-like" evidence="8">
    <location>
        <begin position="27"/>
        <end position="67"/>
    </location>
</feature>
<dbReference type="GO" id="GO:0005886">
    <property type="term" value="C:plasma membrane"/>
    <property type="evidence" value="ECO:0007669"/>
    <property type="project" value="TreeGrafter"/>
</dbReference>
<dbReference type="SMART" id="SM00179">
    <property type="entry name" value="EGF_CA"/>
    <property type="match status" value="4"/>
</dbReference>
<accession>A0AAE0KND1</accession>
<organism evidence="9 10">
    <name type="scientific">Cymbomonas tetramitiformis</name>
    <dbReference type="NCBI Taxonomy" id="36881"/>
    <lineage>
        <taxon>Eukaryota</taxon>
        <taxon>Viridiplantae</taxon>
        <taxon>Chlorophyta</taxon>
        <taxon>Pyramimonadophyceae</taxon>
        <taxon>Pyramimonadales</taxon>
        <taxon>Pyramimonadaceae</taxon>
        <taxon>Cymbomonas</taxon>
    </lineage>
</organism>
<dbReference type="InterPro" id="IPR009030">
    <property type="entry name" value="Growth_fac_rcpt_cys_sf"/>
</dbReference>
<evidence type="ECO:0000259" key="7">
    <source>
        <dbReference type="SMART" id="SM00179"/>
    </source>
</evidence>
<dbReference type="Proteomes" id="UP001190700">
    <property type="component" value="Unassembled WGS sequence"/>
</dbReference>
<feature type="domain" description="EGF-like" evidence="8">
    <location>
        <begin position="163"/>
        <end position="207"/>
    </location>
</feature>
<protein>
    <submittedName>
        <fullName evidence="9">Uncharacterized protein</fullName>
    </submittedName>
</protein>
<dbReference type="SMART" id="SM00181">
    <property type="entry name" value="EGF"/>
    <property type="match status" value="8"/>
</dbReference>
<keyword evidence="4" id="KW-1133">Transmembrane helix</keyword>
<evidence type="ECO:0000256" key="4">
    <source>
        <dbReference type="ARBA" id="ARBA00022989"/>
    </source>
</evidence>
<sequence length="833" mass="85169">MPNAEFACSACPTGYSGDGRVCVDEDECLQTSNGGCDLNVACTNTEGGRLCGECPSGYLGSGYMRCVLASDCSASNGGCDPLTACTDTSSGIPECGSCPAGYDGDGASGCEDQDGCVLAAESGEAGCYPGVHCQDVAAPGSGYTCGMCPAGLEGDGVTCAENACFTSNGGCDPRVTCTNAPSELSGRVCGGCPAGYVDEHGDGTSCGEEDGCATQPCFPGVDCTDVPAPGVGATCGACPAGYVASAGAGDSAAACVDVDECAEANGGCDAVATCTNAPGGRACGDCPAGFMGSGEAGCRPITTCADGNGGCHVLTSCTDVSDGVECGECPAGYEGSGYTTCEDIDGCAHEPCFARVECTDVPAPGEGRACRRCPEGYKGDGEICHMCQLEMEIVSSTVVGGRVKRTYLNQVVAELRGFTDPECVPSSQTTFAWSGATSDGAVLALTEEENRASSLRLTFPKSTLSTHLSYSLRLDARVTASPEVQAASALSFYVEPQALVALLTPSEVTTGEDSLVVLDAGGSFDPDEEAGELIYEFRCTRADGTDNCRDHEGELHPATWHTPQIEIYLLGAPDPGLSYSFELVVRKGARESRAVGSVTLSTGPLPVPTIHSLPGKVNRNQKLTLHSAVESAAPESVTRQWSVAVSSGALEAVDLAEAAATSLTQADLVLKAQSLAAGAVYVFKLQVEDAVGVASSSISVAVNLAPAPGSVSVEPSAGTVLDTVFQVVARDWTDDEPPLWYQLKYEVVGHPEKAGMLNDFQPQSHASTIMAEQGDTEQGYAVHLTLQVRDALGAVASNTTRVLVRPADVADEAALTSYVDDKLEQAASQLSNG</sequence>
<feature type="domain" description="EGF-like" evidence="8">
    <location>
        <begin position="71"/>
        <end position="111"/>
    </location>
</feature>
<feature type="domain" description="EGF-like" evidence="8">
    <location>
        <begin position="211"/>
        <end position="256"/>
    </location>
</feature>
<feature type="domain" description="EGF-like calcium-binding" evidence="7">
    <location>
        <begin position="112"/>
        <end position="160"/>
    </location>
</feature>
<keyword evidence="2" id="KW-0812">Transmembrane</keyword>
<evidence type="ECO:0000256" key="5">
    <source>
        <dbReference type="ARBA" id="ARBA00023136"/>
    </source>
</evidence>
<reference evidence="9 10" key="1">
    <citation type="journal article" date="2015" name="Genome Biol. Evol.">
        <title>Comparative Genomics of a Bacterivorous Green Alga Reveals Evolutionary Causalities and Consequences of Phago-Mixotrophic Mode of Nutrition.</title>
        <authorList>
            <person name="Burns J.A."/>
            <person name="Paasch A."/>
            <person name="Narechania A."/>
            <person name="Kim E."/>
        </authorList>
    </citation>
    <scope>NUCLEOTIDE SEQUENCE [LARGE SCALE GENOMIC DNA]</scope>
    <source>
        <strain evidence="9 10">PLY_AMNH</strain>
    </source>
</reference>
<dbReference type="SUPFAM" id="SSF57184">
    <property type="entry name" value="Growth factor receptor domain"/>
    <property type="match status" value="1"/>
</dbReference>
<feature type="domain" description="EGF-like" evidence="8">
    <location>
        <begin position="346"/>
        <end position="385"/>
    </location>
</feature>
<dbReference type="GO" id="GO:0006816">
    <property type="term" value="P:calcium ion transport"/>
    <property type="evidence" value="ECO:0007669"/>
    <property type="project" value="TreeGrafter"/>
</dbReference>
<evidence type="ECO:0000256" key="6">
    <source>
        <dbReference type="ARBA" id="ARBA00023157"/>
    </source>
</evidence>
<feature type="domain" description="EGF-like calcium-binding" evidence="7">
    <location>
        <begin position="24"/>
        <end position="67"/>
    </location>
</feature>
<gene>
    <name evidence="9" type="ORF">CYMTET_36035</name>
</gene>
<keyword evidence="5" id="KW-0472">Membrane</keyword>
<evidence type="ECO:0000256" key="2">
    <source>
        <dbReference type="ARBA" id="ARBA00022692"/>
    </source>
</evidence>
<proteinExistence type="predicted"/>
<feature type="domain" description="EGF-like" evidence="8">
    <location>
        <begin position="260"/>
        <end position="299"/>
    </location>
</feature>
<dbReference type="EMBL" id="LGRX02023215">
    <property type="protein sequence ID" value="KAK3254764.1"/>
    <property type="molecule type" value="Genomic_DNA"/>
</dbReference>
<dbReference type="AlphaFoldDB" id="A0AAE0KND1"/>
<dbReference type="InterPro" id="IPR000742">
    <property type="entry name" value="EGF"/>
</dbReference>
<dbReference type="PANTHER" id="PTHR46730:SF1">
    <property type="entry name" value="PLAT DOMAIN-CONTAINING PROTEIN"/>
    <property type="match status" value="1"/>
</dbReference>
<feature type="domain" description="EGF-like" evidence="8">
    <location>
        <begin position="303"/>
        <end position="342"/>
    </location>
</feature>
<evidence type="ECO:0000256" key="3">
    <source>
        <dbReference type="ARBA" id="ARBA00022737"/>
    </source>
</evidence>
<dbReference type="Gene3D" id="2.10.25.10">
    <property type="entry name" value="Laminin"/>
    <property type="match status" value="5"/>
</dbReference>
<dbReference type="CDD" id="cd00054">
    <property type="entry name" value="EGF_CA"/>
    <property type="match status" value="1"/>
</dbReference>
<evidence type="ECO:0000259" key="8">
    <source>
        <dbReference type="SMART" id="SM00181"/>
    </source>
</evidence>
<feature type="domain" description="EGF-like calcium-binding" evidence="7">
    <location>
        <begin position="208"/>
        <end position="256"/>
    </location>
</feature>
<dbReference type="InterPro" id="IPR001881">
    <property type="entry name" value="EGF-like_Ca-bd_dom"/>
</dbReference>